<dbReference type="CTD" id="20251003"/>
<dbReference type="Proteomes" id="UP000030746">
    <property type="component" value="Unassembled WGS sequence"/>
</dbReference>
<dbReference type="Gene3D" id="2.10.25.10">
    <property type="entry name" value="Laminin"/>
    <property type="match status" value="1"/>
</dbReference>
<keyword evidence="2" id="KW-0732">Signal</keyword>
<dbReference type="InterPro" id="IPR018097">
    <property type="entry name" value="EGF_Ca-bd_CS"/>
</dbReference>
<accession>V4AJ36</accession>
<keyword evidence="5" id="KW-1185">Reference proteome</keyword>
<dbReference type="KEGG" id="lgi:LOTGIDRAFT_239219"/>
<feature type="signal peptide" evidence="2">
    <location>
        <begin position="1"/>
        <end position="19"/>
    </location>
</feature>
<dbReference type="PROSITE" id="PS01186">
    <property type="entry name" value="EGF_2"/>
    <property type="match status" value="1"/>
</dbReference>
<keyword evidence="1" id="KW-1015">Disulfide bond</keyword>
<dbReference type="PROSITE" id="PS01187">
    <property type="entry name" value="EGF_CA"/>
    <property type="match status" value="1"/>
</dbReference>
<organism evidence="4 5">
    <name type="scientific">Lottia gigantea</name>
    <name type="common">Giant owl limpet</name>
    <dbReference type="NCBI Taxonomy" id="225164"/>
    <lineage>
        <taxon>Eukaryota</taxon>
        <taxon>Metazoa</taxon>
        <taxon>Spiralia</taxon>
        <taxon>Lophotrochozoa</taxon>
        <taxon>Mollusca</taxon>
        <taxon>Gastropoda</taxon>
        <taxon>Patellogastropoda</taxon>
        <taxon>Lottioidea</taxon>
        <taxon>Lottiidae</taxon>
        <taxon>Lottia</taxon>
    </lineage>
</organism>
<dbReference type="HOGENOM" id="CLU_2099624_0_0_1"/>
<feature type="chain" id="PRO_5004716898" description="EGF-like domain-containing protein" evidence="2">
    <location>
        <begin position="20"/>
        <end position="120"/>
    </location>
</feature>
<gene>
    <name evidence="4" type="ORF">LOTGIDRAFT_239219</name>
</gene>
<evidence type="ECO:0000313" key="5">
    <source>
        <dbReference type="Proteomes" id="UP000030746"/>
    </source>
</evidence>
<evidence type="ECO:0000313" key="4">
    <source>
        <dbReference type="EMBL" id="ESO97082.1"/>
    </source>
</evidence>
<dbReference type="EMBL" id="KB201346">
    <property type="protein sequence ID" value="ESO97082.1"/>
    <property type="molecule type" value="Genomic_DNA"/>
</dbReference>
<protein>
    <recommendedName>
        <fullName evidence="3">EGF-like domain-containing protein</fullName>
    </recommendedName>
</protein>
<evidence type="ECO:0000259" key="3">
    <source>
        <dbReference type="PROSITE" id="PS01186"/>
    </source>
</evidence>
<sequence>MNYLFFSAILIASTATIYAQVNVPQCAGFQCISGTCNITVAGVPFCQCFTGFKPSNIISVCEDIDECKQNNQLCQGFYCCNEPGAYTCSAHPCNQRNFNRRNDLSSLFFLLPFLGEAKKK</sequence>
<dbReference type="RefSeq" id="XP_009052241.1">
    <property type="nucleotide sequence ID" value="XM_009053993.1"/>
</dbReference>
<evidence type="ECO:0000256" key="1">
    <source>
        <dbReference type="ARBA" id="ARBA00023157"/>
    </source>
</evidence>
<name>V4AJ36_LOTGI</name>
<dbReference type="InterPro" id="IPR000742">
    <property type="entry name" value="EGF"/>
</dbReference>
<feature type="domain" description="EGF-like" evidence="3">
    <location>
        <begin position="46"/>
        <end position="61"/>
    </location>
</feature>
<dbReference type="GO" id="GO:0005509">
    <property type="term" value="F:calcium ion binding"/>
    <property type="evidence" value="ECO:0007669"/>
    <property type="project" value="InterPro"/>
</dbReference>
<evidence type="ECO:0000256" key="2">
    <source>
        <dbReference type="SAM" id="SignalP"/>
    </source>
</evidence>
<proteinExistence type="predicted"/>
<dbReference type="OrthoDB" id="4405280at2759"/>
<reference evidence="4 5" key="1">
    <citation type="journal article" date="2013" name="Nature">
        <title>Insights into bilaterian evolution from three spiralian genomes.</title>
        <authorList>
            <person name="Simakov O."/>
            <person name="Marletaz F."/>
            <person name="Cho S.J."/>
            <person name="Edsinger-Gonzales E."/>
            <person name="Havlak P."/>
            <person name="Hellsten U."/>
            <person name="Kuo D.H."/>
            <person name="Larsson T."/>
            <person name="Lv J."/>
            <person name="Arendt D."/>
            <person name="Savage R."/>
            <person name="Osoegawa K."/>
            <person name="de Jong P."/>
            <person name="Grimwood J."/>
            <person name="Chapman J.A."/>
            <person name="Shapiro H."/>
            <person name="Aerts A."/>
            <person name="Otillar R.P."/>
            <person name="Terry A.Y."/>
            <person name="Boore J.L."/>
            <person name="Grigoriev I.V."/>
            <person name="Lindberg D.R."/>
            <person name="Seaver E.C."/>
            <person name="Weisblat D.A."/>
            <person name="Putnam N.H."/>
            <person name="Rokhsar D.S."/>
        </authorList>
    </citation>
    <scope>NUCLEOTIDE SEQUENCE [LARGE SCALE GENOMIC DNA]</scope>
</reference>
<dbReference type="AlphaFoldDB" id="V4AJ36"/>
<dbReference type="GeneID" id="20251003"/>